<dbReference type="CDD" id="cd01043">
    <property type="entry name" value="DPS"/>
    <property type="match status" value="1"/>
</dbReference>
<evidence type="ECO:0000256" key="3">
    <source>
        <dbReference type="SAM" id="MobiDB-lite"/>
    </source>
</evidence>
<comment type="similarity">
    <text evidence="1 2">Belongs to the Dps family.</text>
</comment>
<dbReference type="InterPro" id="IPR008331">
    <property type="entry name" value="Ferritin_DPS_dom"/>
</dbReference>
<feature type="signal peptide" evidence="4">
    <location>
        <begin position="1"/>
        <end position="22"/>
    </location>
</feature>
<dbReference type="PIRSF" id="PIRSF005900">
    <property type="entry name" value="Dps"/>
    <property type="match status" value="1"/>
</dbReference>
<dbReference type="EMBL" id="JANIBC010000004">
    <property type="protein sequence ID" value="MCQ8185369.1"/>
    <property type="molecule type" value="Genomic_DNA"/>
</dbReference>
<protein>
    <submittedName>
        <fullName evidence="6">DNA starvation/stationary phase protection protein</fullName>
    </submittedName>
</protein>
<comment type="caution">
    <text evidence="6">The sequence shown here is derived from an EMBL/GenBank/DDBJ whole genome shotgun (WGS) entry which is preliminary data.</text>
</comment>
<dbReference type="GO" id="GO:0008199">
    <property type="term" value="F:ferric iron binding"/>
    <property type="evidence" value="ECO:0007669"/>
    <property type="project" value="InterPro"/>
</dbReference>
<dbReference type="PANTHER" id="PTHR42932:SF1">
    <property type="entry name" value="GENERAL STRESS PROTEIN 20U"/>
    <property type="match status" value="1"/>
</dbReference>
<name>A0A9X2RHX9_9PROT</name>
<dbReference type="SUPFAM" id="SSF47240">
    <property type="entry name" value="Ferritin-like"/>
    <property type="match status" value="1"/>
</dbReference>
<dbReference type="InterPro" id="IPR002177">
    <property type="entry name" value="DPS_DNA-bd"/>
</dbReference>
<accession>A0A9X2RHX9</accession>
<proteinExistence type="inferred from homology"/>
<dbReference type="Proteomes" id="UP001142610">
    <property type="component" value="Unassembled WGS sequence"/>
</dbReference>
<feature type="region of interest" description="Disordered" evidence="3">
    <location>
        <begin position="95"/>
        <end position="116"/>
    </location>
</feature>
<feature type="domain" description="Ferritin/DPS" evidence="5">
    <location>
        <begin position="36"/>
        <end position="172"/>
    </location>
</feature>
<evidence type="ECO:0000256" key="1">
    <source>
        <dbReference type="ARBA" id="ARBA00009497"/>
    </source>
</evidence>
<evidence type="ECO:0000313" key="7">
    <source>
        <dbReference type="Proteomes" id="UP001142610"/>
    </source>
</evidence>
<dbReference type="InterPro" id="IPR009078">
    <property type="entry name" value="Ferritin-like_SF"/>
</dbReference>
<feature type="chain" id="PRO_5040860342" evidence="4">
    <location>
        <begin position="23"/>
        <end position="172"/>
    </location>
</feature>
<evidence type="ECO:0000256" key="2">
    <source>
        <dbReference type="RuleBase" id="RU003875"/>
    </source>
</evidence>
<dbReference type="Gene3D" id="1.20.1260.10">
    <property type="match status" value="1"/>
</dbReference>
<organism evidence="6 7">
    <name type="scientific">Parvularcula maris</name>
    <dbReference type="NCBI Taxonomy" id="2965077"/>
    <lineage>
        <taxon>Bacteria</taxon>
        <taxon>Pseudomonadati</taxon>
        <taxon>Pseudomonadota</taxon>
        <taxon>Alphaproteobacteria</taxon>
        <taxon>Parvularculales</taxon>
        <taxon>Parvularculaceae</taxon>
        <taxon>Parvularcula</taxon>
    </lineage>
</organism>
<evidence type="ECO:0000256" key="4">
    <source>
        <dbReference type="SAM" id="SignalP"/>
    </source>
</evidence>
<evidence type="ECO:0000259" key="5">
    <source>
        <dbReference type="Pfam" id="PF00210"/>
    </source>
</evidence>
<dbReference type="RefSeq" id="WP_256619242.1">
    <property type="nucleotide sequence ID" value="NZ_JANIBC010000004.1"/>
</dbReference>
<keyword evidence="4" id="KW-0732">Signal</keyword>
<dbReference type="InterPro" id="IPR012347">
    <property type="entry name" value="Ferritin-like"/>
</dbReference>
<dbReference type="PRINTS" id="PR01346">
    <property type="entry name" value="HELNAPAPROT"/>
</dbReference>
<reference evidence="6" key="1">
    <citation type="submission" date="2022-07" db="EMBL/GenBank/DDBJ databases">
        <title>Parvularcula maris sp. nov., an algicidal bacterium isolated from seawater.</title>
        <authorList>
            <person name="Li F."/>
        </authorList>
    </citation>
    <scope>NUCLEOTIDE SEQUENCE</scope>
    <source>
        <strain evidence="6">BGMRC 0090</strain>
    </source>
</reference>
<evidence type="ECO:0000313" key="6">
    <source>
        <dbReference type="EMBL" id="MCQ8185369.1"/>
    </source>
</evidence>
<dbReference type="PANTHER" id="PTHR42932">
    <property type="entry name" value="GENERAL STRESS PROTEIN 20U"/>
    <property type="match status" value="1"/>
</dbReference>
<dbReference type="Pfam" id="PF00210">
    <property type="entry name" value="Ferritin"/>
    <property type="match status" value="1"/>
</dbReference>
<gene>
    <name evidence="6" type="ORF">NOG11_08180</name>
</gene>
<sequence>MIALTAAAVLALSSSIALQDGAAPLEQEVVSTSSGALQATLYDLIALKHAVHQEHWNITGSDFYQLHEFYGELYTALDAPIDEVAERLRALGQPADGRPAAVAQKSGVSAPPADTRAQEETLRALAAAYDGVRTRLYERIGNTGGDMPTQDLLIGTAFMLDKQAWMVRSHLQ</sequence>
<dbReference type="AlphaFoldDB" id="A0A9X2RHX9"/>
<keyword evidence="7" id="KW-1185">Reference proteome</keyword>